<dbReference type="OrthoDB" id="7828921at2"/>
<sequence>MSQDMYAGYFGLSRRPFTLVPDPDLLFWSPQHKRAFAVLEYGVMSRAPITLITGEVGAGKTTLLHALLGRMTSDLRVGLVANAQGDRGELLQWAMNALGMDLHEGESYVQMFRRLQDLLVADYAAGRRVVLIFDEAQNLSKAGLEELRMLTNINSNQDELVQLILVGQPDLRRMVTDTDMHQLAQRVAANFHLDALDRQSTVAFIVHRLKLAGGCGAEIDLTAAEMAHDITGGVPRLINQLCDLAMLYAWSDTEAVVGTSVMERVLDDGVFFGGGLMECEAG</sequence>
<dbReference type="InterPro" id="IPR003593">
    <property type="entry name" value="AAA+_ATPase"/>
</dbReference>
<accession>A0A2T0RSR0</accession>
<gene>
    <name evidence="2" type="ORF">CLV78_10399</name>
</gene>
<comment type="caution">
    <text evidence="2">The sequence shown here is derived from an EMBL/GenBank/DDBJ whole genome shotgun (WGS) entry which is preliminary data.</text>
</comment>
<dbReference type="EMBL" id="PVTD01000003">
    <property type="protein sequence ID" value="PRY24235.1"/>
    <property type="molecule type" value="Genomic_DNA"/>
</dbReference>
<evidence type="ECO:0000259" key="1">
    <source>
        <dbReference type="SMART" id="SM00382"/>
    </source>
</evidence>
<dbReference type="InterPro" id="IPR027417">
    <property type="entry name" value="P-loop_NTPase"/>
</dbReference>
<keyword evidence="3" id="KW-1185">Reference proteome</keyword>
<dbReference type="RefSeq" id="WP_106204619.1">
    <property type="nucleotide sequence ID" value="NZ_PVTD01000003.1"/>
</dbReference>
<dbReference type="PANTHER" id="PTHR35894">
    <property type="entry name" value="GENERAL SECRETION PATHWAY PROTEIN A-RELATED"/>
    <property type="match status" value="1"/>
</dbReference>
<evidence type="ECO:0000313" key="2">
    <source>
        <dbReference type="EMBL" id="PRY24235.1"/>
    </source>
</evidence>
<dbReference type="GO" id="GO:0016887">
    <property type="term" value="F:ATP hydrolysis activity"/>
    <property type="evidence" value="ECO:0007669"/>
    <property type="project" value="InterPro"/>
</dbReference>
<feature type="domain" description="AAA+ ATPase" evidence="1">
    <location>
        <begin position="46"/>
        <end position="186"/>
    </location>
</feature>
<dbReference type="InterPro" id="IPR052026">
    <property type="entry name" value="ExeA_AAA_ATPase_DNA-bind"/>
</dbReference>
<organism evidence="2 3">
    <name type="scientific">Aliiruegeria haliotis</name>
    <dbReference type="NCBI Taxonomy" id="1280846"/>
    <lineage>
        <taxon>Bacteria</taxon>
        <taxon>Pseudomonadati</taxon>
        <taxon>Pseudomonadota</taxon>
        <taxon>Alphaproteobacteria</taxon>
        <taxon>Rhodobacterales</taxon>
        <taxon>Roseobacteraceae</taxon>
        <taxon>Aliiruegeria</taxon>
    </lineage>
</organism>
<dbReference type="InterPro" id="IPR049945">
    <property type="entry name" value="AAA_22"/>
</dbReference>
<dbReference type="Proteomes" id="UP000239480">
    <property type="component" value="Unassembled WGS sequence"/>
</dbReference>
<dbReference type="Pfam" id="PF13401">
    <property type="entry name" value="AAA_22"/>
    <property type="match status" value="1"/>
</dbReference>
<reference evidence="2 3" key="1">
    <citation type="submission" date="2018-03" db="EMBL/GenBank/DDBJ databases">
        <title>Genomic Encyclopedia of Archaeal and Bacterial Type Strains, Phase II (KMG-II): from individual species to whole genera.</title>
        <authorList>
            <person name="Goeker M."/>
        </authorList>
    </citation>
    <scope>NUCLEOTIDE SEQUENCE [LARGE SCALE GENOMIC DNA]</scope>
    <source>
        <strain evidence="2 3">DSM 29328</strain>
    </source>
</reference>
<evidence type="ECO:0000313" key="3">
    <source>
        <dbReference type="Proteomes" id="UP000239480"/>
    </source>
</evidence>
<name>A0A2T0RSR0_9RHOB</name>
<proteinExistence type="predicted"/>
<dbReference type="Gene3D" id="3.40.50.300">
    <property type="entry name" value="P-loop containing nucleotide triphosphate hydrolases"/>
    <property type="match status" value="1"/>
</dbReference>
<dbReference type="SMART" id="SM00382">
    <property type="entry name" value="AAA"/>
    <property type="match status" value="1"/>
</dbReference>
<dbReference type="SUPFAM" id="SSF52540">
    <property type="entry name" value="P-loop containing nucleoside triphosphate hydrolases"/>
    <property type="match status" value="1"/>
</dbReference>
<dbReference type="AlphaFoldDB" id="A0A2T0RSR0"/>
<dbReference type="PANTHER" id="PTHR35894:SF5">
    <property type="entry name" value="MU-LIKE PROPHAGE FLUMU DNA TRANSPOSITION PROTEIN B"/>
    <property type="match status" value="1"/>
</dbReference>
<protein>
    <submittedName>
        <fullName evidence="2">Type II secretory pathway predicted ATPase ExeA</fullName>
    </submittedName>
</protein>